<organism evidence="3 4">
    <name type="scientific">Acrocarpospora pleiomorpha</name>
    <dbReference type="NCBI Taxonomy" id="90975"/>
    <lineage>
        <taxon>Bacteria</taxon>
        <taxon>Bacillati</taxon>
        <taxon>Actinomycetota</taxon>
        <taxon>Actinomycetes</taxon>
        <taxon>Streptosporangiales</taxon>
        <taxon>Streptosporangiaceae</taxon>
        <taxon>Acrocarpospora</taxon>
    </lineage>
</organism>
<protein>
    <submittedName>
        <fullName evidence="3">Mesaconyl-C(4)-CoA hydratase</fullName>
    </submittedName>
</protein>
<dbReference type="SUPFAM" id="SSF54637">
    <property type="entry name" value="Thioesterase/thiol ester dehydrase-isomerase"/>
    <property type="match status" value="2"/>
</dbReference>
<dbReference type="InterPro" id="IPR029069">
    <property type="entry name" value="HotDog_dom_sf"/>
</dbReference>
<keyword evidence="4" id="KW-1185">Reference proteome</keyword>
<evidence type="ECO:0000256" key="1">
    <source>
        <dbReference type="SAM" id="MobiDB-lite"/>
    </source>
</evidence>
<dbReference type="InterPro" id="IPR039569">
    <property type="entry name" value="FAS1-like_DH_region"/>
</dbReference>
<feature type="domain" description="FAS1-like dehydratase" evidence="2">
    <location>
        <begin position="73"/>
        <end position="130"/>
    </location>
</feature>
<dbReference type="Pfam" id="PF13452">
    <property type="entry name" value="FAS1_DH_region"/>
    <property type="match status" value="1"/>
</dbReference>
<dbReference type="Proteomes" id="UP000377595">
    <property type="component" value="Unassembled WGS sequence"/>
</dbReference>
<dbReference type="OrthoDB" id="7183822at2"/>
<evidence type="ECO:0000313" key="4">
    <source>
        <dbReference type="Proteomes" id="UP000377595"/>
    </source>
</evidence>
<comment type="caution">
    <text evidence="3">The sequence shown here is derived from an EMBL/GenBank/DDBJ whole genome shotgun (WGS) entry which is preliminary data.</text>
</comment>
<dbReference type="PANTHER" id="PTHR28152:SF1">
    <property type="entry name" value="HYDROXYACYL-THIOESTER DEHYDRATASE TYPE 2, MITOCHONDRIAL"/>
    <property type="match status" value="1"/>
</dbReference>
<dbReference type="Gene3D" id="3.10.129.10">
    <property type="entry name" value="Hotdog Thioesterase"/>
    <property type="match status" value="1"/>
</dbReference>
<dbReference type="RefSeq" id="WP_155345731.1">
    <property type="nucleotide sequence ID" value="NZ_BAAAHM010000002.1"/>
</dbReference>
<reference evidence="3 4" key="1">
    <citation type="submission" date="2019-10" db="EMBL/GenBank/DDBJ databases">
        <title>Whole genome shotgun sequence of Acrocarpospora pleiomorpha NBRC 16267.</title>
        <authorList>
            <person name="Ichikawa N."/>
            <person name="Kimura A."/>
            <person name="Kitahashi Y."/>
            <person name="Komaki H."/>
            <person name="Oguchi A."/>
        </authorList>
    </citation>
    <scope>NUCLEOTIDE SEQUENCE [LARGE SCALE GENOMIC DNA]</scope>
    <source>
        <strain evidence="3 4">NBRC 16267</strain>
    </source>
</reference>
<proteinExistence type="predicted"/>
<dbReference type="EMBL" id="BLAF01000018">
    <property type="protein sequence ID" value="GES20704.1"/>
    <property type="molecule type" value="Genomic_DNA"/>
</dbReference>
<name>A0A5M3XHJ2_9ACTN</name>
<evidence type="ECO:0000259" key="2">
    <source>
        <dbReference type="Pfam" id="PF13452"/>
    </source>
</evidence>
<dbReference type="PANTHER" id="PTHR28152">
    <property type="entry name" value="HYDROXYACYL-THIOESTER DEHYDRATASE TYPE 2, MITOCHONDRIAL"/>
    <property type="match status" value="1"/>
</dbReference>
<accession>A0A5M3XHJ2</accession>
<dbReference type="InterPro" id="IPR052741">
    <property type="entry name" value="Mitochondrial_HTD2"/>
</dbReference>
<dbReference type="GO" id="GO:0019171">
    <property type="term" value="F:(3R)-hydroxyacyl-[acyl-carrier-protein] dehydratase activity"/>
    <property type="evidence" value="ECO:0007669"/>
    <property type="project" value="TreeGrafter"/>
</dbReference>
<evidence type="ECO:0000313" key="3">
    <source>
        <dbReference type="EMBL" id="GES20704.1"/>
    </source>
</evidence>
<sequence length="282" mass="30855">MTGVVERTEHLVPEPAYALGALLGVPVPDITGDDGLPLLWHWFYLLDRPAQSELGPDGHPAQSLVPESITAGRRRMWAGGRVRQLGPLRCGADATKVSQVASVRYKQGRTGPLAFVTVDHRILQDDRVVIAEQQDLVYREPTGAEPAPAANGDREPPAAQPPTDGEWAIAVSPSLLFRFSALTYNAHRIHYDRDYARDVEGYPGLVVHGPLQALAMAEYARARGTTRGQVFEYRLLAPLIEDQGLIVRATRTPEGITTQVRDATGRRTASGLLSHIDVEEYA</sequence>
<gene>
    <name evidence="3" type="primary">meh</name>
    <name evidence="3" type="ORF">Aple_036000</name>
</gene>
<feature type="region of interest" description="Disordered" evidence="1">
    <location>
        <begin position="139"/>
        <end position="165"/>
    </location>
</feature>
<dbReference type="AlphaFoldDB" id="A0A5M3XHJ2"/>